<keyword evidence="2" id="KW-1185">Reference proteome</keyword>
<dbReference type="EMBL" id="KB446561">
    <property type="protein sequence ID" value="EME80332.1"/>
    <property type="molecule type" value="Genomic_DNA"/>
</dbReference>
<accession>M3AS70</accession>
<sequence>CLVVRAKWGLECGVQRSNKRTVCFLWRGGGTRRRETIYQLFQIIYNRFNAPIKSCRS</sequence>
<dbReference type="RefSeq" id="XP_007929302.1">
    <property type="nucleotide sequence ID" value="XM_007931111.1"/>
</dbReference>
<dbReference type="VEuPathDB" id="FungiDB:MYCFIDRAFT_208555"/>
<evidence type="ECO:0000313" key="1">
    <source>
        <dbReference type="EMBL" id="EME80332.1"/>
    </source>
</evidence>
<dbReference type="AlphaFoldDB" id="M3AS70"/>
<protein>
    <submittedName>
        <fullName evidence="1">Uncharacterized protein</fullName>
    </submittedName>
</protein>
<evidence type="ECO:0000313" key="2">
    <source>
        <dbReference type="Proteomes" id="UP000016932"/>
    </source>
</evidence>
<reference evidence="1 2" key="1">
    <citation type="journal article" date="2012" name="PLoS Pathog.">
        <title>Diverse lifestyles and strategies of plant pathogenesis encoded in the genomes of eighteen Dothideomycetes fungi.</title>
        <authorList>
            <person name="Ohm R.A."/>
            <person name="Feau N."/>
            <person name="Henrissat B."/>
            <person name="Schoch C.L."/>
            <person name="Horwitz B.A."/>
            <person name="Barry K.W."/>
            <person name="Condon B.J."/>
            <person name="Copeland A.C."/>
            <person name="Dhillon B."/>
            <person name="Glaser F."/>
            <person name="Hesse C.N."/>
            <person name="Kosti I."/>
            <person name="LaButti K."/>
            <person name="Lindquist E.A."/>
            <person name="Lucas S."/>
            <person name="Salamov A.A."/>
            <person name="Bradshaw R.E."/>
            <person name="Ciuffetti L."/>
            <person name="Hamelin R.C."/>
            <person name="Kema G.H.J."/>
            <person name="Lawrence C."/>
            <person name="Scott J.A."/>
            <person name="Spatafora J.W."/>
            <person name="Turgeon B.G."/>
            <person name="de Wit P.J.G.M."/>
            <person name="Zhong S."/>
            <person name="Goodwin S.B."/>
            <person name="Grigoriev I.V."/>
        </authorList>
    </citation>
    <scope>NUCLEOTIDE SEQUENCE [LARGE SCALE GENOMIC DNA]</scope>
    <source>
        <strain evidence="1 2">CIRAD86</strain>
    </source>
</reference>
<proteinExistence type="predicted"/>
<dbReference type="HOGENOM" id="CLU_3002181_0_0_1"/>
<dbReference type="Proteomes" id="UP000016932">
    <property type="component" value="Unassembled WGS sequence"/>
</dbReference>
<name>M3AS70_PSEFD</name>
<dbReference type="KEGG" id="pfj:MYCFIDRAFT_208555"/>
<organism evidence="1 2">
    <name type="scientific">Pseudocercospora fijiensis (strain CIRAD86)</name>
    <name type="common">Black leaf streak disease fungus</name>
    <name type="synonym">Mycosphaerella fijiensis</name>
    <dbReference type="NCBI Taxonomy" id="383855"/>
    <lineage>
        <taxon>Eukaryota</taxon>
        <taxon>Fungi</taxon>
        <taxon>Dikarya</taxon>
        <taxon>Ascomycota</taxon>
        <taxon>Pezizomycotina</taxon>
        <taxon>Dothideomycetes</taxon>
        <taxon>Dothideomycetidae</taxon>
        <taxon>Mycosphaerellales</taxon>
        <taxon>Mycosphaerellaceae</taxon>
        <taxon>Pseudocercospora</taxon>
    </lineage>
</organism>
<gene>
    <name evidence="1" type="ORF">MYCFIDRAFT_208555</name>
</gene>
<dbReference type="GeneID" id="19336690"/>
<feature type="non-terminal residue" evidence="1">
    <location>
        <position position="57"/>
    </location>
</feature>